<name>A0A9P6FLF4_9FUNG</name>
<comment type="caution">
    <text evidence="2">The sequence shown here is derived from an EMBL/GenBank/DDBJ whole genome shotgun (WGS) entry which is preliminary data.</text>
</comment>
<gene>
    <name evidence="2" type="ORF">BGW38_007363</name>
</gene>
<proteinExistence type="predicted"/>
<dbReference type="EMBL" id="JAABOA010004849">
    <property type="protein sequence ID" value="KAF9577429.1"/>
    <property type="molecule type" value="Genomic_DNA"/>
</dbReference>
<keyword evidence="3" id="KW-1185">Reference proteome</keyword>
<protein>
    <submittedName>
        <fullName evidence="2">Uncharacterized protein</fullName>
    </submittedName>
</protein>
<accession>A0A9P6FLF4</accession>
<organism evidence="2 3">
    <name type="scientific">Lunasporangiospora selenospora</name>
    <dbReference type="NCBI Taxonomy" id="979761"/>
    <lineage>
        <taxon>Eukaryota</taxon>
        <taxon>Fungi</taxon>
        <taxon>Fungi incertae sedis</taxon>
        <taxon>Mucoromycota</taxon>
        <taxon>Mortierellomycotina</taxon>
        <taxon>Mortierellomycetes</taxon>
        <taxon>Mortierellales</taxon>
        <taxon>Mortierellaceae</taxon>
        <taxon>Lunasporangiospora</taxon>
    </lineage>
</organism>
<reference evidence="2" key="1">
    <citation type="journal article" date="2020" name="Fungal Divers.">
        <title>Resolving the Mortierellaceae phylogeny through synthesis of multi-gene phylogenetics and phylogenomics.</title>
        <authorList>
            <person name="Vandepol N."/>
            <person name="Liber J."/>
            <person name="Desiro A."/>
            <person name="Na H."/>
            <person name="Kennedy M."/>
            <person name="Barry K."/>
            <person name="Grigoriev I.V."/>
            <person name="Miller A.N."/>
            <person name="O'Donnell K."/>
            <person name="Stajich J.E."/>
            <person name="Bonito G."/>
        </authorList>
    </citation>
    <scope>NUCLEOTIDE SEQUENCE</scope>
    <source>
        <strain evidence="2">KOD1015</strain>
    </source>
</reference>
<dbReference type="OrthoDB" id="2429336at2759"/>
<dbReference type="AlphaFoldDB" id="A0A9P6FLF4"/>
<evidence type="ECO:0000313" key="2">
    <source>
        <dbReference type="EMBL" id="KAF9577429.1"/>
    </source>
</evidence>
<sequence>MCYNENCMFPFQDEAAFKNSLKSITKGDKKKRPQPPSDEAKPATVKRIRAPETLTTAPTVSCPLESARESSTASTTISTMATAGKALVSLESVIAPILLPPTSTFATPGLHNGINIGTPLSSPKESIPDLIFDVFSSESWITPVTPPDTILDPNTAMKTIHPTVDTTSAQSLESLLFSDDFDIDFSGIDGSLDGNMATFEFDPELEAILEQQQL</sequence>
<feature type="region of interest" description="Disordered" evidence="1">
    <location>
        <begin position="22"/>
        <end position="58"/>
    </location>
</feature>
<evidence type="ECO:0000256" key="1">
    <source>
        <dbReference type="SAM" id="MobiDB-lite"/>
    </source>
</evidence>
<evidence type="ECO:0000313" key="3">
    <source>
        <dbReference type="Proteomes" id="UP000780801"/>
    </source>
</evidence>
<dbReference type="Proteomes" id="UP000780801">
    <property type="component" value="Unassembled WGS sequence"/>
</dbReference>